<gene>
    <name evidence="1" type="ORF">DDR33_24335</name>
</gene>
<organism evidence="1 2">
    <name type="scientific">Pararcticibacter amylolyticus</name>
    <dbReference type="NCBI Taxonomy" id="2173175"/>
    <lineage>
        <taxon>Bacteria</taxon>
        <taxon>Pseudomonadati</taxon>
        <taxon>Bacteroidota</taxon>
        <taxon>Sphingobacteriia</taxon>
        <taxon>Sphingobacteriales</taxon>
        <taxon>Sphingobacteriaceae</taxon>
        <taxon>Pararcticibacter</taxon>
    </lineage>
</organism>
<evidence type="ECO:0000313" key="2">
    <source>
        <dbReference type="Proteomes" id="UP000245647"/>
    </source>
</evidence>
<proteinExistence type="predicted"/>
<evidence type="ECO:0000313" key="1">
    <source>
        <dbReference type="EMBL" id="PWG78040.1"/>
    </source>
</evidence>
<sequence>MKNRLLTAGAVVLLLLSWPLALRKTKDAIRLNHELSLKSEQATDLSYNPGYLRDKNQMLDHLVSQYRADSAGWKDELWLKASGIASARGASVAYTPGQLRVQADTSSADILRQSISFGGDYRKLVSLLDTLEKVRETGFASSAKFETQKSRNVEESDKLYMKVVFEVIKNKKSKEL</sequence>
<reference evidence="1 2" key="1">
    <citation type="submission" date="2018-04" db="EMBL/GenBank/DDBJ databases">
        <title>Pedobacter chongqingensis sp. nov., isolated from a rottenly hemp rope.</title>
        <authorList>
            <person name="Cai Y."/>
        </authorList>
    </citation>
    <scope>NUCLEOTIDE SEQUENCE [LARGE SCALE GENOMIC DNA]</scope>
    <source>
        <strain evidence="1 2">FJ4-8</strain>
    </source>
</reference>
<dbReference type="Proteomes" id="UP000245647">
    <property type="component" value="Unassembled WGS sequence"/>
</dbReference>
<comment type="caution">
    <text evidence="1">The sequence shown here is derived from an EMBL/GenBank/DDBJ whole genome shotgun (WGS) entry which is preliminary data.</text>
</comment>
<dbReference type="AlphaFoldDB" id="A0A2U2P9J6"/>
<protein>
    <submittedName>
        <fullName evidence="1">Uncharacterized protein</fullName>
    </submittedName>
</protein>
<accession>A0A2U2P9J6</accession>
<dbReference type="EMBL" id="QEAS01000038">
    <property type="protein sequence ID" value="PWG78040.1"/>
    <property type="molecule type" value="Genomic_DNA"/>
</dbReference>
<name>A0A2U2P9J6_9SPHI</name>
<keyword evidence="2" id="KW-1185">Reference proteome</keyword>